<evidence type="ECO:0000256" key="3">
    <source>
        <dbReference type="ARBA" id="ARBA00023125"/>
    </source>
</evidence>
<dbReference type="InterPro" id="IPR002104">
    <property type="entry name" value="Integrase_catalytic"/>
</dbReference>
<dbReference type="InterPro" id="IPR011010">
    <property type="entry name" value="DNA_brk_join_enz"/>
</dbReference>
<organism evidence="6 7">
    <name type="scientific">Dyella ginsengisoli</name>
    <dbReference type="NCBI Taxonomy" id="363848"/>
    <lineage>
        <taxon>Bacteria</taxon>
        <taxon>Pseudomonadati</taxon>
        <taxon>Pseudomonadota</taxon>
        <taxon>Gammaproteobacteria</taxon>
        <taxon>Lysobacterales</taxon>
        <taxon>Rhodanobacteraceae</taxon>
        <taxon>Dyella</taxon>
    </lineage>
</organism>
<dbReference type="EMBL" id="JADIKM010000001">
    <property type="protein sequence ID" value="MFK2902980.1"/>
    <property type="molecule type" value="Genomic_DNA"/>
</dbReference>
<reference evidence="6 7" key="1">
    <citation type="submission" date="2020-10" db="EMBL/GenBank/DDBJ databases">
        <title>Phylogeny of dyella-like bacteria.</title>
        <authorList>
            <person name="Fu J."/>
        </authorList>
    </citation>
    <scope>NUCLEOTIDE SEQUENCE [LARGE SCALE GENOMIC DNA]</scope>
    <source>
        <strain evidence="6 7">Gsoil3046</strain>
    </source>
</reference>
<keyword evidence="3" id="KW-0238">DNA-binding</keyword>
<evidence type="ECO:0000256" key="2">
    <source>
        <dbReference type="ARBA" id="ARBA00022908"/>
    </source>
</evidence>
<dbReference type="InterPro" id="IPR010998">
    <property type="entry name" value="Integrase_recombinase_N"/>
</dbReference>
<keyword evidence="4" id="KW-0233">DNA recombination</keyword>
<evidence type="ECO:0000313" key="6">
    <source>
        <dbReference type="EMBL" id="MFK2902980.1"/>
    </source>
</evidence>
<sequence>MPKPLFLTRPSGLYVRFLVPHDMRSRVGSSFVVRRLHLPLGDRARLTAAWMGVALSEAFELVRQGVAVDIKKVVDDVQSGKARDILLRKVELPNGVVLSDVQVDTEEDQRQLQEIMRYAAEDSARVRAVPPKPKVKPEERLSTLMETHLADLTRADRDAKTVLESRHTLNLFIGVVGDLAAHELYGSHCRAFFDAVKHWPRHASVRPEFSGLSVKQVLAKAKSLNEPALSQPTLNKHRQRLSVFLNWLLNNKHINSNPLVGVVSVKKRDAEEETGRPFTQAELDAIFEPKAFKAWAEKLPHRWWVPMLGLFSGARVNELSQLYLDDIETISDVPGFHINRRFEGQKIKNTASRRFVPLAQPLLDAGFLDYVAEVKKAGHQRLFPHLPNNDGNGFGKQMSKQFAAYIKKRGVTDDGMGMHAFRHTLATRLDRAGVSESAIARITGHTPSGGILPKFYIDPPTLAERVAVLAKFEPGVSLPNYTKDKFEDALKEAHELPAKWVAEKSWRERRAKKAPFKAASK</sequence>
<dbReference type="SUPFAM" id="SSF56349">
    <property type="entry name" value="DNA breaking-rejoining enzymes"/>
    <property type="match status" value="1"/>
</dbReference>
<dbReference type="Gene3D" id="1.10.443.10">
    <property type="entry name" value="Intergrase catalytic core"/>
    <property type="match status" value="1"/>
</dbReference>
<dbReference type="InterPro" id="IPR050090">
    <property type="entry name" value="Tyrosine_recombinase_XerCD"/>
</dbReference>
<dbReference type="Gene3D" id="1.10.150.130">
    <property type="match status" value="1"/>
</dbReference>
<protein>
    <submittedName>
        <fullName evidence="6">Site-specific integrase</fullName>
    </submittedName>
</protein>
<evidence type="ECO:0000256" key="1">
    <source>
        <dbReference type="ARBA" id="ARBA00008857"/>
    </source>
</evidence>
<comment type="caution">
    <text evidence="6">The sequence shown here is derived from an EMBL/GenBank/DDBJ whole genome shotgun (WGS) entry which is preliminary data.</text>
</comment>
<evidence type="ECO:0000259" key="5">
    <source>
        <dbReference type="PROSITE" id="PS51898"/>
    </source>
</evidence>
<proteinExistence type="inferred from homology"/>
<dbReference type="PANTHER" id="PTHR30349">
    <property type="entry name" value="PHAGE INTEGRASE-RELATED"/>
    <property type="match status" value="1"/>
</dbReference>
<dbReference type="RefSeq" id="WP_404630093.1">
    <property type="nucleotide sequence ID" value="NZ_JADIKM010000001.1"/>
</dbReference>
<dbReference type="CDD" id="cd01184">
    <property type="entry name" value="INT_C_like_1"/>
    <property type="match status" value="1"/>
</dbReference>
<dbReference type="PANTHER" id="PTHR30349:SF64">
    <property type="entry name" value="PROPHAGE INTEGRASE INTD-RELATED"/>
    <property type="match status" value="1"/>
</dbReference>
<evidence type="ECO:0000313" key="7">
    <source>
        <dbReference type="Proteomes" id="UP001620460"/>
    </source>
</evidence>
<keyword evidence="2" id="KW-0229">DNA integration</keyword>
<evidence type="ECO:0000256" key="4">
    <source>
        <dbReference type="ARBA" id="ARBA00023172"/>
    </source>
</evidence>
<dbReference type="PROSITE" id="PS51898">
    <property type="entry name" value="TYR_RECOMBINASE"/>
    <property type="match status" value="1"/>
</dbReference>
<accession>A0ABW8JRS3</accession>
<dbReference type="Pfam" id="PF00589">
    <property type="entry name" value="Phage_integrase"/>
    <property type="match status" value="1"/>
</dbReference>
<gene>
    <name evidence="6" type="ORF">ISP17_03325</name>
</gene>
<name>A0ABW8JRS3_9GAMM</name>
<keyword evidence="7" id="KW-1185">Reference proteome</keyword>
<comment type="similarity">
    <text evidence="1">Belongs to the 'phage' integrase family.</text>
</comment>
<dbReference type="Proteomes" id="UP001620460">
    <property type="component" value="Unassembled WGS sequence"/>
</dbReference>
<feature type="domain" description="Tyr recombinase" evidence="5">
    <location>
        <begin position="273"/>
        <end position="470"/>
    </location>
</feature>
<dbReference type="InterPro" id="IPR013762">
    <property type="entry name" value="Integrase-like_cat_sf"/>
</dbReference>